<dbReference type="eggNOG" id="COG3336">
    <property type="taxonomic scope" value="Bacteria"/>
</dbReference>
<evidence type="ECO:0000256" key="5">
    <source>
        <dbReference type="ARBA" id="ARBA00023136"/>
    </source>
</evidence>
<feature type="transmembrane region" description="Helical" evidence="6">
    <location>
        <begin position="102"/>
        <end position="134"/>
    </location>
</feature>
<dbReference type="InterPro" id="IPR019108">
    <property type="entry name" value="Caa3_assmbl_CtaG-rel"/>
</dbReference>
<keyword evidence="4 6" id="KW-1133">Transmembrane helix</keyword>
<evidence type="ECO:0000313" key="7">
    <source>
        <dbReference type="EMBL" id="KGN36176.1"/>
    </source>
</evidence>
<protein>
    <recommendedName>
        <fullName evidence="9">Cytochrome C oxidase assembly protein</fullName>
    </recommendedName>
</protein>
<evidence type="ECO:0000256" key="2">
    <source>
        <dbReference type="ARBA" id="ARBA00022475"/>
    </source>
</evidence>
<proteinExistence type="predicted"/>
<reference evidence="7 8" key="1">
    <citation type="submission" date="2013-08" db="EMBL/GenBank/DDBJ databases">
        <title>The genome sequence of Knoellia aerolata.</title>
        <authorList>
            <person name="Zhu W."/>
            <person name="Wang G."/>
        </authorList>
    </citation>
    <scope>NUCLEOTIDE SEQUENCE [LARGE SCALE GENOMIC DNA]</scope>
    <source>
        <strain evidence="7 8">DSM 18566</strain>
    </source>
</reference>
<sequence length="217" mass="24190">PAAPLTLALRALPARPDRTWGPREVILQVVHSRALRVLANPVVAAVLFFASLAAFYWSPLFELALTTHSGHLLMLAHFFLTGYLFTWVLIGIDPGPPKWSPAILLFILFATITFHAFFGVALTGTTFILAPGFFEQVNLPWGPPLLADQERAGEIAWGFGEAPTLILAILVARQWFRRDRQETVRLDRQATRDGDAALRAYNDRLARLGQHGERGER</sequence>
<comment type="caution">
    <text evidence="7">The sequence shown here is derived from an EMBL/GenBank/DDBJ whole genome shotgun (WGS) entry which is preliminary data.</text>
</comment>
<evidence type="ECO:0000256" key="6">
    <source>
        <dbReference type="SAM" id="Phobius"/>
    </source>
</evidence>
<keyword evidence="5 6" id="KW-0472">Membrane</keyword>
<evidence type="ECO:0008006" key="9">
    <source>
        <dbReference type="Google" id="ProtNLM"/>
    </source>
</evidence>
<keyword evidence="3 6" id="KW-0812">Transmembrane</keyword>
<comment type="subcellular location">
    <subcellularLocation>
        <location evidence="1">Cell membrane</location>
        <topology evidence="1">Multi-pass membrane protein</topology>
    </subcellularLocation>
</comment>
<evidence type="ECO:0000256" key="3">
    <source>
        <dbReference type="ARBA" id="ARBA00022692"/>
    </source>
</evidence>
<feature type="non-terminal residue" evidence="7">
    <location>
        <position position="1"/>
    </location>
</feature>
<organism evidence="7 8">
    <name type="scientific">Knoellia aerolata DSM 18566</name>
    <dbReference type="NCBI Taxonomy" id="1385519"/>
    <lineage>
        <taxon>Bacteria</taxon>
        <taxon>Bacillati</taxon>
        <taxon>Actinomycetota</taxon>
        <taxon>Actinomycetes</taxon>
        <taxon>Micrococcales</taxon>
        <taxon>Intrasporangiaceae</taxon>
        <taxon>Knoellia</taxon>
    </lineage>
</organism>
<keyword evidence="8" id="KW-1185">Reference proteome</keyword>
<dbReference type="RefSeq" id="WP_035940848.1">
    <property type="nucleotide sequence ID" value="NZ_AVPL01000123.1"/>
</dbReference>
<dbReference type="AlphaFoldDB" id="A0A0A0JKK3"/>
<name>A0A0A0JKK3_9MICO</name>
<evidence type="ECO:0000313" key="8">
    <source>
        <dbReference type="Proteomes" id="UP000030013"/>
    </source>
</evidence>
<dbReference type="GO" id="GO:0005886">
    <property type="term" value="C:plasma membrane"/>
    <property type="evidence" value="ECO:0007669"/>
    <property type="project" value="UniProtKB-SubCell"/>
</dbReference>
<dbReference type="Proteomes" id="UP000030013">
    <property type="component" value="Unassembled WGS sequence"/>
</dbReference>
<dbReference type="EMBL" id="AVPL01000123">
    <property type="protein sequence ID" value="KGN36176.1"/>
    <property type="molecule type" value="Genomic_DNA"/>
</dbReference>
<feature type="transmembrane region" description="Helical" evidence="6">
    <location>
        <begin position="154"/>
        <end position="172"/>
    </location>
</feature>
<accession>A0A0A0JKK3</accession>
<evidence type="ECO:0000256" key="1">
    <source>
        <dbReference type="ARBA" id="ARBA00004651"/>
    </source>
</evidence>
<gene>
    <name evidence="7" type="ORF">N801_01995</name>
</gene>
<feature type="transmembrane region" description="Helical" evidence="6">
    <location>
        <begin position="70"/>
        <end position="90"/>
    </location>
</feature>
<keyword evidence="2" id="KW-1003">Cell membrane</keyword>
<evidence type="ECO:0000256" key="4">
    <source>
        <dbReference type="ARBA" id="ARBA00022989"/>
    </source>
</evidence>
<feature type="transmembrane region" description="Helical" evidence="6">
    <location>
        <begin position="37"/>
        <end position="58"/>
    </location>
</feature>
<dbReference type="Pfam" id="PF09678">
    <property type="entry name" value="Caa3_CtaG"/>
    <property type="match status" value="1"/>
</dbReference>